<name>A0A9P4QLA3_9PLEO</name>
<protein>
    <submittedName>
        <fullName evidence="2">Uncharacterized protein</fullName>
    </submittedName>
</protein>
<dbReference type="AlphaFoldDB" id="A0A9P4QLA3"/>
<feature type="region of interest" description="Disordered" evidence="1">
    <location>
        <begin position="118"/>
        <end position="145"/>
    </location>
</feature>
<organism evidence="2 3">
    <name type="scientific">Polyplosphaeria fusca</name>
    <dbReference type="NCBI Taxonomy" id="682080"/>
    <lineage>
        <taxon>Eukaryota</taxon>
        <taxon>Fungi</taxon>
        <taxon>Dikarya</taxon>
        <taxon>Ascomycota</taxon>
        <taxon>Pezizomycotina</taxon>
        <taxon>Dothideomycetes</taxon>
        <taxon>Pleosporomycetidae</taxon>
        <taxon>Pleosporales</taxon>
        <taxon>Tetraplosphaeriaceae</taxon>
        <taxon>Polyplosphaeria</taxon>
    </lineage>
</organism>
<gene>
    <name evidence="2" type="ORF">EJ04DRAFT_516618</name>
</gene>
<evidence type="ECO:0000313" key="3">
    <source>
        <dbReference type="Proteomes" id="UP000799444"/>
    </source>
</evidence>
<dbReference type="EMBL" id="ML996281">
    <property type="protein sequence ID" value="KAF2728405.1"/>
    <property type="molecule type" value="Genomic_DNA"/>
</dbReference>
<proteinExistence type="predicted"/>
<comment type="caution">
    <text evidence="2">The sequence shown here is derived from an EMBL/GenBank/DDBJ whole genome shotgun (WGS) entry which is preliminary data.</text>
</comment>
<reference evidence="2" key="1">
    <citation type="journal article" date="2020" name="Stud. Mycol.">
        <title>101 Dothideomycetes genomes: a test case for predicting lifestyles and emergence of pathogens.</title>
        <authorList>
            <person name="Haridas S."/>
            <person name="Albert R."/>
            <person name="Binder M."/>
            <person name="Bloem J."/>
            <person name="Labutti K."/>
            <person name="Salamov A."/>
            <person name="Andreopoulos B."/>
            <person name="Baker S."/>
            <person name="Barry K."/>
            <person name="Bills G."/>
            <person name="Bluhm B."/>
            <person name="Cannon C."/>
            <person name="Castanera R."/>
            <person name="Culley D."/>
            <person name="Daum C."/>
            <person name="Ezra D."/>
            <person name="Gonzalez J."/>
            <person name="Henrissat B."/>
            <person name="Kuo A."/>
            <person name="Liang C."/>
            <person name="Lipzen A."/>
            <person name="Lutzoni F."/>
            <person name="Magnuson J."/>
            <person name="Mondo S."/>
            <person name="Nolan M."/>
            <person name="Ohm R."/>
            <person name="Pangilinan J."/>
            <person name="Park H.-J."/>
            <person name="Ramirez L."/>
            <person name="Alfaro M."/>
            <person name="Sun H."/>
            <person name="Tritt A."/>
            <person name="Yoshinaga Y."/>
            <person name="Zwiers L.-H."/>
            <person name="Turgeon B."/>
            <person name="Goodwin S."/>
            <person name="Spatafora J."/>
            <person name="Crous P."/>
            <person name="Grigoriev I."/>
        </authorList>
    </citation>
    <scope>NUCLEOTIDE SEQUENCE</scope>
    <source>
        <strain evidence="2">CBS 125425</strain>
    </source>
</reference>
<accession>A0A9P4QLA3</accession>
<evidence type="ECO:0000313" key="2">
    <source>
        <dbReference type="EMBL" id="KAF2728405.1"/>
    </source>
</evidence>
<keyword evidence="3" id="KW-1185">Reference proteome</keyword>
<sequence length="169" mass="18441">MGILNGNRKRVPATILARLSSSGTSRATFVSSMSVPVDHIIRHDWIELACSLCMERRPCRALSKTDRAAPKVRAATSLMKSHDYVDICSCRALNTYPLFLCTAPSSQGADLISVARRKTAGEQRTSPRHGIRSLNGVAASKEPRRAVSRPAQRGKFLFFPSIAAGCLEE</sequence>
<evidence type="ECO:0000256" key="1">
    <source>
        <dbReference type="SAM" id="MobiDB-lite"/>
    </source>
</evidence>
<dbReference type="Proteomes" id="UP000799444">
    <property type="component" value="Unassembled WGS sequence"/>
</dbReference>